<evidence type="ECO:0000313" key="2">
    <source>
        <dbReference type="Proteomes" id="UP000001479"/>
    </source>
</evidence>
<name>C4KFZ4_SACI6</name>
<dbReference type="KEGG" id="sid:M164_0896"/>
<dbReference type="HOGENOM" id="CLU_1718292_0_0_2"/>
<dbReference type="Proteomes" id="UP000001479">
    <property type="component" value="Chromosome"/>
</dbReference>
<sequence length="152" mass="18794">MEQVINQVLDKQTLYKLVVEHKIYHFHNLKIIRKLYRNQSYRYYVFYLKLPKNSYIFKWLKHQKIKYKMKKFYIYIPDFDQIFEASFIKTGTKFKLILFRVNIKKLDESEEVYKQLSTLKQVSGFIFTSDLDKDKTVSLCREFLEYEKVRKK</sequence>
<accession>C4KFZ4</accession>
<dbReference type="EMBL" id="CP001402">
    <property type="protein sequence ID" value="ACR41508.1"/>
    <property type="molecule type" value="Genomic_DNA"/>
</dbReference>
<proteinExistence type="predicted"/>
<reference evidence="1 2" key="1">
    <citation type="journal article" date="2009" name="Proc. Natl. Acad. Sci. U.S.A.">
        <title>Biogeography of the Sulfolobus islandicus pan-genome.</title>
        <authorList>
            <person name="Reno M.L."/>
            <person name="Held N.L."/>
            <person name="Fields C.J."/>
            <person name="Burke P.V."/>
            <person name="Whitaker R.J."/>
        </authorList>
    </citation>
    <scope>NUCLEOTIDE SEQUENCE [LARGE SCALE GENOMIC DNA]</scope>
    <source>
        <strain evidence="2">M.16.4 / Kamchatka #3</strain>
    </source>
</reference>
<dbReference type="AlphaFoldDB" id="C4KFZ4"/>
<gene>
    <name evidence="1" type="ordered locus">M164_0896</name>
</gene>
<evidence type="ECO:0000313" key="1">
    <source>
        <dbReference type="EMBL" id="ACR41508.1"/>
    </source>
</evidence>
<organism evidence="1 2">
    <name type="scientific">Saccharolobus islandicus (strain M.16.4 / Kamchatka #3)</name>
    <name type="common">Sulfolobus islandicus</name>
    <dbReference type="NCBI Taxonomy" id="426118"/>
    <lineage>
        <taxon>Archaea</taxon>
        <taxon>Thermoproteota</taxon>
        <taxon>Thermoprotei</taxon>
        <taxon>Sulfolobales</taxon>
        <taxon>Sulfolobaceae</taxon>
        <taxon>Saccharolobus</taxon>
    </lineage>
</organism>
<protein>
    <submittedName>
        <fullName evidence="1">Uncharacterized protein</fullName>
    </submittedName>
</protein>